<evidence type="ECO:0000313" key="3">
    <source>
        <dbReference type="Proteomes" id="UP000078507"/>
    </source>
</evidence>
<dbReference type="InterPro" id="IPR017592">
    <property type="entry name" value="Pilus_assmbl_Flp-typ_CpaB"/>
</dbReference>
<dbReference type="STRING" id="36856.ATB98_08660"/>
<dbReference type="CDD" id="cd11614">
    <property type="entry name" value="SAF_CpaB_FlgA_like"/>
    <property type="match status" value="1"/>
</dbReference>
<accession>A0A178Y8W1</accession>
<organism evidence="2 3">
    <name type="scientific">Sinorhizobium saheli</name>
    <dbReference type="NCBI Taxonomy" id="36856"/>
    <lineage>
        <taxon>Bacteria</taxon>
        <taxon>Pseudomonadati</taxon>
        <taxon>Pseudomonadota</taxon>
        <taxon>Alphaproteobacteria</taxon>
        <taxon>Hyphomicrobiales</taxon>
        <taxon>Rhizobiaceae</taxon>
        <taxon>Sinorhizobium/Ensifer group</taxon>
        <taxon>Sinorhizobium</taxon>
    </lineage>
</organism>
<comment type="caution">
    <text evidence="2">The sequence shown here is derived from an EMBL/GenBank/DDBJ whole genome shotgun (WGS) entry which is preliminary data.</text>
</comment>
<sequence length="265" mass="27580">MIRIIILFIALASGGVAAWLASGSPETPAELETAATEERALQEVLVAASELPRGTVIDEKHMRWQAWEGDVPPVFVSRAARPDAISAFKGFTAHADFVAGEPIREDKLAERGAGFLSGALPEGKRAIAVRVNAESTAGGFILPNDRVDVIHTVARPGSTGEGGQVTSRTILTNLRVLAIDQVASDNGEGGAVVGKTATLEVEPEQIAVIAAAEASGTVSLALRASMDHDEAPAVVTEKSRTVLVRVFNGEGATLVEVPSSRTNGS</sequence>
<dbReference type="InterPro" id="IPR013974">
    <property type="entry name" value="SAF"/>
</dbReference>
<evidence type="ECO:0000313" key="2">
    <source>
        <dbReference type="EMBL" id="OAP43939.1"/>
    </source>
</evidence>
<feature type="domain" description="SAF" evidence="1">
    <location>
        <begin position="42"/>
        <end position="109"/>
    </location>
</feature>
<dbReference type="SMART" id="SM00858">
    <property type="entry name" value="SAF"/>
    <property type="match status" value="1"/>
</dbReference>
<dbReference type="NCBIfam" id="TIGR03177">
    <property type="entry name" value="pilus_cpaB"/>
    <property type="match status" value="1"/>
</dbReference>
<reference evidence="2 3" key="1">
    <citation type="submission" date="2015-11" db="EMBL/GenBank/DDBJ databases">
        <title>Ensifer anhuiense sp. nov., an effective nitrogen fixation bacterium with Glycine soja.</title>
        <authorList>
            <person name="Yan H."/>
            <person name="Chen W."/>
        </authorList>
    </citation>
    <scope>NUCLEOTIDE SEQUENCE [LARGE SCALE GENOMIC DNA]</scope>
    <source>
        <strain evidence="2 3">LMG 7837</strain>
    </source>
</reference>
<dbReference type="AlphaFoldDB" id="A0A178Y8W1"/>
<name>A0A178Y8W1_SINSA</name>
<dbReference type="OrthoDB" id="163768at2"/>
<dbReference type="EMBL" id="LNQB01000076">
    <property type="protein sequence ID" value="OAP43939.1"/>
    <property type="molecule type" value="Genomic_DNA"/>
</dbReference>
<dbReference type="InterPro" id="IPR031571">
    <property type="entry name" value="RcpC_dom"/>
</dbReference>
<dbReference type="RefSeq" id="WP_066875852.1">
    <property type="nucleotide sequence ID" value="NZ_LNQB01000076.1"/>
</dbReference>
<gene>
    <name evidence="2" type="ORF">ATB98_08660</name>
</gene>
<dbReference type="Pfam" id="PF08666">
    <property type="entry name" value="SAF"/>
    <property type="match status" value="1"/>
</dbReference>
<evidence type="ECO:0000259" key="1">
    <source>
        <dbReference type="SMART" id="SM00858"/>
    </source>
</evidence>
<dbReference type="Pfam" id="PF16976">
    <property type="entry name" value="RcpC"/>
    <property type="match status" value="1"/>
</dbReference>
<keyword evidence="3" id="KW-1185">Reference proteome</keyword>
<protein>
    <submittedName>
        <fullName evidence="2">Pilus assembly protein CpaB</fullName>
    </submittedName>
</protein>
<dbReference type="Proteomes" id="UP000078507">
    <property type="component" value="Unassembled WGS sequence"/>
</dbReference>
<proteinExistence type="predicted"/>